<sequence>MNKIKSFAVAVFATTAIAFSAVPVLASSYVIDAQGGTWNYGVGSKYVWSYYSHNSKTHKASVEGKYYVTSGWIKEKTQARASAAKAAAGNQSYYDVK</sequence>
<gene>
    <name evidence="2" type="ORF">FC20_GL000250</name>
</gene>
<dbReference type="Pfam" id="PF09683">
    <property type="entry name" value="Lactococcin_972"/>
    <property type="match status" value="1"/>
</dbReference>
<organism evidence="2 3">
    <name type="scientific">Lactobacillus equicursoris DSM 19284 = JCM 14600 = CIP 110162</name>
    <dbReference type="NCBI Taxonomy" id="1293597"/>
    <lineage>
        <taxon>Bacteria</taxon>
        <taxon>Bacillati</taxon>
        <taxon>Bacillota</taxon>
        <taxon>Bacilli</taxon>
        <taxon>Lactobacillales</taxon>
        <taxon>Lactobacillaceae</taxon>
        <taxon>Lactobacillus</taxon>
    </lineage>
</organism>
<dbReference type="InterPro" id="IPR006540">
    <property type="entry name" value="Lactococcin_972"/>
</dbReference>
<comment type="caution">
    <text evidence="2">The sequence shown here is derived from an EMBL/GenBank/DDBJ whole genome shotgun (WGS) entry which is preliminary data.</text>
</comment>
<reference evidence="2 3" key="1">
    <citation type="journal article" date="2015" name="Genome Announc.">
        <title>Expanding the biotechnology potential of lactobacilli through comparative genomics of 213 strains and associated genera.</title>
        <authorList>
            <person name="Sun Z."/>
            <person name="Harris H.M."/>
            <person name="McCann A."/>
            <person name="Guo C."/>
            <person name="Argimon S."/>
            <person name="Zhang W."/>
            <person name="Yang X."/>
            <person name="Jeffery I.B."/>
            <person name="Cooney J.C."/>
            <person name="Kagawa T.F."/>
            <person name="Liu W."/>
            <person name="Song Y."/>
            <person name="Salvetti E."/>
            <person name="Wrobel A."/>
            <person name="Rasinkangas P."/>
            <person name="Parkhill J."/>
            <person name="Rea M.C."/>
            <person name="O'Sullivan O."/>
            <person name="Ritari J."/>
            <person name="Douillard F.P."/>
            <person name="Paul Ross R."/>
            <person name="Yang R."/>
            <person name="Briner A.E."/>
            <person name="Felis G.E."/>
            <person name="de Vos W.M."/>
            <person name="Barrangou R."/>
            <person name="Klaenhammer T.R."/>
            <person name="Caufield P.W."/>
            <person name="Cui Y."/>
            <person name="Zhang H."/>
            <person name="O'Toole P.W."/>
        </authorList>
    </citation>
    <scope>NUCLEOTIDE SEQUENCE [LARGE SCALE GENOMIC DNA]</scope>
    <source>
        <strain evidence="2 3">DSM 19284</strain>
    </source>
</reference>
<keyword evidence="3" id="KW-1185">Reference proteome</keyword>
<dbReference type="RefSeq" id="WP_008459495.1">
    <property type="nucleotide sequence ID" value="NZ_AZDU01000012.1"/>
</dbReference>
<dbReference type="PATRIC" id="fig|1293597.4.peg.274"/>
<dbReference type="AlphaFoldDB" id="K0NU28"/>
<evidence type="ECO:0000256" key="1">
    <source>
        <dbReference type="SAM" id="SignalP"/>
    </source>
</evidence>
<feature type="chain" id="PRO_5038783929" description="Lactococcin 972 family bacteriocin" evidence="1">
    <location>
        <begin position="21"/>
        <end position="97"/>
    </location>
</feature>
<dbReference type="eggNOG" id="ENOG5032WDN">
    <property type="taxonomic scope" value="Bacteria"/>
</dbReference>
<evidence type="ECO:0000313" key="3">
    <source>
        <dbReference type="Proteomes" id="UP000051074"/>
    </source>
</evidence>
<keyword evidence="1" id="KW-0732">Signal</keyword>
<protein>
    <recommendedName>
        <fullName evidence="4">Lactococcin 972 family bacteriocin</fullName>
    </recommendedName>
</protein>
<dbReference type="Proteomes" id="UP000051074">
    <property type="component" value="Unassembled WGS sequence"/>
</dbReference>
<evidence type="ECO:0008006" key="4">
    <source>
        <dbReference type="Google" id="ProtNLM"/>
    </source>
</evidence>
<accession>K0NU28</accession>
<dbReference type="EMBL" id="AZDU01000012">
    <property type="protein sequence ID" value="KRL02567.1"/>
    <property type="molecule type" value="Genomic_DNA"/>
</dbReference>
<feature type="signal peptide" evidence="1">
    <location>
        <begin position="1"/>
        <end position="20"/>
    </location>
</feature>
<dbReference type="Gene3D" id="2.60.40.2850">
    <property type="match status" value="1"/>
</dbReference>
<dbReference type="NCBIfam" id="TIGR01653">
    <property type="entry name" value="lactococcin_972"/>
    <property type="match status" value="1"/>
</dbReference>
<proteinExistence type="predicted"/>
<name>K0NU28_9LACO</name>
<evidence type="ECO:0000313" key="2">
    <source>
        <dbReference type="EMBL" id="KRL02567.1"/>
    </source>
</evidence>
<dbReference type="STRING" id="1293597.FC20_GL000250"/>